<evidence type="ECO:0000313" key="2">
    <source>
        <dbReference type="Proteomes" id="UP000002668"/>
    </source>
</evidence>
<keyword evidence="2" id="KW-1185">Reference proteome</keyword>
<dbReference type="HOGENOM" id="CLU_3087661_0_0_1"/>
<dbReference type="InParanoid" id="E5R4P5"/>
<protein>
    <submittedName>
        <fullName evidence="1">Predicted protein</fullName>
    </submittedName>
</protein>
<dbReference type="EMBL" id="FP929083">
    <property type="protein sequence ID" value="CBX92168.1"/>
    <property type="molecule type" value="Genomic_DNA"/>
</dbReference>
<dbReference type="AlphaFoldDB" id="E5R4P5"/>
<dbReference type="VEuPathDB" id="FungiDB:LEMA_uP048740.1"/>
<sequence>MEYTVLSCIAWGLVAHPMEAAEKFVSTEGLNPFGSPDVAGGGYGEAVALLGE</sequence>
<dbReference type="Proteomes" id="UP000002668">
    <property type="component" value="Genome"/>
</dbReference>
<organism evidence="2">
    <name type="scientific">Leptosphaeria maculans (strain JN3 / isolate v23.1.3 / race Av1-4-5-6-7-8)</name>
    <name type="common">Blackleg fungus</name>
    <name type="synonym">Phoma lingam</name>
    <dbReference type="NCBI Taxonomy" id="985895"/>
    <lineage>
        <taxon>Eukaryota</taxon>
        <taxon>Fungi</taxon>
        <taxon>Dikarya</taxon>
        <taxon>Ascomycota</taxon>
        <taxon>Pezizomycotina</taxon>
        <taxon>Dothideomycetes</taxon>
        <taxon>Pleosporomycetidae</taxon>
        <taxon>Pleosporales</taxon>
        <taxon>Pleosporineae</taxon>
        <taxon>Leptosphaeriaceae</taxon>
        <taxon>Plenodomus</taxon>
        <taxon>Plenodomus lingam/Leptosphaeria maculans species complex</taxon>
    </lineage>
</organism>
<gene>
    <name evidence="1" type="ORF">LEMA_uP048740.1</name>
</gene>
<evidence type="ECO:0000313" key="1">
    <source>
        <dbReference type="EMBL" id="CBX92168.1"/>
    </source>
</evidence>
<reference evidence="2" key="1">
    <citation type="journal article" date="2011" name="Nat. Commun.">
        <title>Effector diversification within compartments of the Leptosphaeria maculans genome affected by Repeat-Induced Point mutations.</title>
        <authorList>
            <person name="Rouxel T."/>
            <person name="Grandaubert J."/>
            <person name="Hane J.K."/>
            <person name="Hoede C."/>
            <person name="van de Wouw A.P."/>
            <person name="Couloux A."/>
            <person name="Dominguez V."/>
            <person name="Anthouard V."/>
            <person name="Bally P."/>
            <person name="Bourras S."/>
            <person name="Cozijnsen A.J."/>
            <person name="Ciuffetti L.M."/>
            <person name="Degrave A."/>
            <person name="Dilmaghani A."/>
            <person name="Duret L."/>
            <person name="Fudal I."/>
            <person name="Goodwin S.B."/>
            <person name="Gout L."/>
            <person name="Glaser N."/>
            <person name="Linglin J."/>
            <person name="Kema G.H.J."/>
            <person name="Lapalu N."/>
            <person name="Lawrence C.B."/>
            <person name="May K."/>
            <person name="Meyer M."/>
            <person name="Ollivier B."/>
            <person name="Poulain J."/>
            <person name="Schoch C.L."/>
            <person name="Simon A."/>
            <person name="Spatafora J.W."/>
            <person name="Stachowiak A."/>
            <person name="Turgeon B.G."/>
            <person name="Tyler B.M."/>
            <person name="Vincent D."/>
            <person name="Weissenbach J."/>
            <person name="Amselem J."/>
            <person name="Quesneville H."/>
            <person name="Oliver R.P."/>
            <person name="Wincker P."/>
            <person name="Balesdent M.-H."/>
            <person name="Howlett B.J."/>
        </authorList>
    </citation>
    <scope>NUCLEOTIDE SEQUENCE [LARGE SCALE GENOMIC DNA]</scope>
    <source>
        <strain evidence="2">JN3 / isolate v23.1.3 / race Av1-4-5-6-7-8</strain>
    </source>
</reference>
<name>E5R4P5_LEPMJ</name>
<proteinExistence type="predicted"/>
<accession>E5R4P5</accession>